<gene>
    <name evidence="2" type="ORF">SAMN04489711_106101</name>
</gene>
<evidence type="ECO:0000313" key="3">
    <source>
        <dbReference type="Proteomes" id="UP000199119"/>
    </source>
</evidence>
<dbReference type="STRING" id="1177982.SAMN04489711_106101"/>
<dbReference type="Gene3D" id="3.40.190.10">
    <property type="entry name" value="Periplasmic binding protein-like II"/>
    <property type="match status" value="1"/>
</dbReference>
<keyword evidence="2" id="KW-0675">Receptor</keyword>
<accession>A0A1I2DYW3</accession>
<dbReference type="InterPro" id="IPR042100">
    <property type="entry name" value="Bug_dom1"/>
</dbReference>
<dbReference type="RefSeq" id="WP_059400312.1">
    <property type="nucleotide sequence ID" value="NZ_FONX01000006.1"/>
</dbReference>
<dbReference type="EMBL" id="FONX01000006">
    <property type="protein sequence ID" value="SFE85577.1"/>
    <property type="molecule type" value="Genomic_DNA"/>
</dbReference>
<dbReference type="PROSITE" id="PS51318">
    <property type="entry name" value="TAT"/>
    <property type="match status" value="1"/>
</dbReference>
<organism evidence="2 3">
    <name type="scientific">Paracidovorax wautersii</name>
    <dbReference type="NCBI Taxonomy" id="1177982"/>
    <lineage>
        <taxon>Bacteria</taxon>
        <taxon>Pseudomonadati</taxon>
        <taxon>Pseudomonadota</taxon>
        <taxon>Betaproteobacteria</taxon>
        <taxon>Burkholderiales</taxon>
        <taxon>Comamonadaceae</taxon>
        <taxon>Paracidovorax</taxon>
    </lineage>
</organism>
<evidence type="ECO:0000313" key="2">
    <source>
        <dbReference type="EMBL" id="SFE85577.1"/>
    </source>
</evidence>
<dbReference type="PIRSF" id="PIRSF017082">
    <property type="entry name" value="YflP"/>
    <property type="match status" value="1"/>
</dbReference>
<dbReference type="Proteomes" id="UP000199119">
    <property type="component" value="Unassembled WGS sequence"/>
</dbReference>
<dbReference type="AlphaFoldDB" id="A0A1I2DYW3"/>
<comment type="similarity">
    <text evidence="1">Belongs to the UPF0065 (bug) family.</text>
</comment>
<name>A0A1I2DYW3_9BURK</name>
<dbReference type="PANTHER" id="PTHR42928">
    <property type="entry name" value="TRICARBOXYLATE-BINDING PROTEIN"/>
    <property type="match status" value="1"/>
</dbReference>
<dbReference type="OrthoDB" id="8845010at2"/>
<dbReference type="InterPro" id="IPR005064">
    <property type="entry name" value="BUG"/>
</dbReference>
<keyword evidence="3" id="KW-1185">Reference proteome</keyword>
<dbReference type="Pfam" id="PF03401">
    <property type="entry name" value="TctC"/>
    <property type="match status" value="1"/>
</dbReference>
<reference evidence="3" key="1">
    <citation type="submission" date="2016-10" db="EMBL/GenBank/DDBJ databases">
        <authorList>
            <person name="Varghese N."/>
            <person name="Submissions S."/>
        </authorList>
    </citation>
    <scope>NUCLEOTIDE SEQUENCE [LARGE SCALE GENOMIC DNA]</scope>
    <source>
        <strain evidence="3">DSM 27981</strain>
    </source>
</reference>
<dbReference type="Gene3D" id="3.40.190.150">
    <property type="entry name" value="Bordetella uptake gene, domain 1"/>
    <property type="match status" value="1"/>
</dbReference>
<sequence length="344" mass="35432">MSAAEVNTMDPSAVPRTGLSRRRFASLACGVAAVAAGGGAFAQGDARVARVLVGSQAGGVADAIARIFVSRLRGAFPGDVIVDNRPGAGGRLAVEALRSARPDGSTLLFTADFVLTVYPHSYRKLPYDPLRDFAPIAAPVRTALVLSAGPALPASVKTLTDFLRWCRAHPQQAAYASPGAGSTAHFAGFMLAKAAGVELTHVPYKGGAPALQDLLGGQIPVSFNPVGEVLPYLQSGKLRVLATTGARRSRLLPQAPTLAEAGFPGIVIEPWLGFLAPAGTPEAVVARLSAAIGDLARQADVAEALDRQGLDVVASTPASLASQIRSDLDLWAPVVKASGFTAED</sequence>
<evidence type="ECO:0000256" key="1">
    <source>
        <dbReference type="ARBA" id="ARBA00006987"/>
    </source>
</evidence>
<proteinExistence type="inferred from homology"/>
<dbReference type="InterPro" id="IPR006311">
    <property type="entry name" value="TAT_signal"/>
</dbReference>
<protein>
    <submittedName>
        <fullName evidence="2">Tripartite-type tricarboxylate transporter, receptor component TctC</fullName>
    </submittedName>
</protein>
<dbReference type="PANTHER" id="PTHR42928:SF5">
    <property type="entry name" value="BLR1237 PROTEIN"/>
    <property type="match status" value="1"/>
</dbReference>
<dbReference type="SUPFAM" id="SSF53850">
    <property type="entry name" value="Periplasmic binding protein-like II"/>
    <property type="match status" value="1"/>
</dbReference>